<dbReference type="Gene3D" id="1.20.120.160">
    <property type="entry name" value="HPT domain"/>
    <property type="match status" value="1"/>
</dbReference>
<dbReference type="GO" id="GO:0005524">
    <property type="term" value="F:ATP binding"/>
    <property type="evidence" value="ECO:0007669"/>
    <property type="project" value="UniProtKB-KW"/>
</dbReference>
<evidence type="ECO:0000313" key="19">
    <source>
        <dbReference type="EMBL" id="MDG3586535.1"/>
    </source>
</evidence>
<dbReference type="PANTHER" id="PTHR43047:SF64">
    <property type="entry name" value="HISTIDINE KINASE CONTAINING CHEY-HOMOLOGOUS RECEIVER DOMAIN AND PAS DOMAIN-RELATED"/>
    <property type="match status" value="1"/>
</dbReference>
<evidence type="ECO:0000256" key="7">
    <source>
        <dbReference type="ARBA" id="ARBA00022679"/>
    </source>
</evidence>
<feature type="domain" description="HPt" evidence="18">
    <location>
        <begin position="727"/>
        <end position="822"/>
    </location>
</feature>
<evidence type="ECO:0000256" key="13">
    <source>
        <dbReference type="PROSITE-ProRule" id="PRU00110"/>
    </source>
</evidence>
<dbReference type="Proteomes" id="UP001153642">
    <property type="component" value="Unassembled WGS sequence"/>
</dbReference>
<evidence type="ECO:0000256" key="8">
    <source>
        <dbReference type="ARBA" id="ARBA00022692"/>
    </source>
</evidence>
<evidence type="ECO:0000256" key="10">
    <source>
        <dbReference type="ARBA" id="ARBA00022840"/>
    </source>
</evidence>
<comment type="subcellular location">
    <subcellularLocation>
        <location evidence="2">Cell inner membrane</location>
        <topology evidence="2">Multi-pass membrane protein</topology>
    </subcellularLocation>
</comment>
<dbReference type="Gene3D" id="3.30.565.10">
    <property type="entry name" value="Histidine kinase-like ATPase, C-terminal domain"/>
    <property type="match status" value="1"/>
</dbReference>
<dbReference type="Pfam" id="PF02518">
    <property type="entry name" value="HATPase_c"/>
    <property type="match status" value="1"/>
</dbReference>
<comment type="catalytic activity">
    <reaction evidence="1">
        <text>ATP + protein L-histidine = ADP + protein N-phospho-L-histidine.</text>
        <dbReference type="EC" id="2.7.13.3"/>
    </reaction>
</comment>
<evidence type="ECO:0000256" key="9">
    <source>
        <dbReference type="ARBA" id="ARBA00022777"/>
    </source>
</evidence>
<evidence type="ECO:0000256" key="6">
    <source>
        <dbReference type="ARBA" id="ARBA00022553"/>
    </source>
</evidence>
<dbReference type="InterPro" id="IPR008207">
    <property type="entry name" value="Sig_transdc_His_kin_Hpt_dom"/>
</dbReference>
<feature type="modified residue" description="Phosphohistidine" evidence="13">
    <location>
        <position position="766"/>
    </location>
</feature>
<evidence type="ECO:0000259" key="16">
    <source>
        <dbReference type="PROSITE" id="PS50109"/>
    </source>
</evidence>
<dbReference type="InterPro" id="IPR003594">
    <property type="entry name" value="HATPase_dom"/>
</dbReference>
<keyword evidence="20" id="KW-1185">Reference proteome</keyword>
<dbReference type="InterPro" id="IPR004358">
    <property type="entry name" value="Sig_transdc_His_kin-like_C"/>
</dbReference>
<feature type="domain" description="Histidine kinase" evidence="16">
    <location>
        <begin position="329"/>
        <end position="550"/>
    </location>
</feature>
<dbReference type="SUPFAM" id="SSF47226">
    <property type="entry name" value="Histidine-containing phosphotransfer domain, HPT domain"/>
    <property type="match status" value="1"/>
</dbReference>
<dbReference type="CDD" id="cd00156">
    <property type="entry name" value="REC"/>
    <property type="match status" value="1"/>
</dbReference>
<dbReference type="SMART" id="SM00448">
    <property type="entry name" value="REC"/>
    <property type="match status" value="1"/>
</dbReference>
<dbReference type="Gene3D" id="3.40.50.2300">
    <property type="match status" value="1"/>
</dbReference>
<keyword evidence="7" id="KW-0808">Transferase</keyword>
<evidence type="ECO:0000256" key="15">
    <source>
        <dbReference type="SAM" id="Phobius"/>
    </source>
</evidence>
<organism evidence="19 20">
    <name type="scientific">Galbibacter pacificus</name>
    <dbReference type="NCBI Taxonomy" id="2996052"/>
    <lineage>
        <taxon>Bacteria</taxon>
        <taxon>Pseudomonadati</taxon>
        <taxon>Bacteroidota</taxon>
        <taxon>Flavobacteriia</taxon>
        <taxon>Flavobacteriales</taxon>
        <taxon>Flavobacteriaceae</taxon>
        <taxon>Galbibacter</taxon>
    </lineage>
</organism>
<dbReference type="PANTHER" id="PTHR43047">
    <property type="entry name" value="TWO-COMPONENT HISTIDINE PROTEIN KINASE"/>
    <property type="match status" value="1"/>
</dbReference>
<keyword evidence="4" id="KW-1003">Cell membrane</keyword>
<feature type="transmembrane region" description="Helical" evidence="15">
    <location>
        <begin position="276"/>
        <end position="296"/>
    </location>
</feature>
<dbReference type="RefSeq" id="WP_277900268.1">
    <property type="nucleotide sequence ID" value="NZ_JAPMUA010000004.1"/>
</dbReference>
<dbReference type="SMART" id="SM00388">
    <property type="entry name" value="HisKA"/>
    <property type="match status" value="1"/>
</dbReference>
<dbReference type="EC" id="2.7.13.3" evidence="3"/>
<feature type="modified residue" description="4-aspartylphosphate" evidence="14">
    <location>
        <position position="623"/>
    </location>
</feature>
<evidence type="ECO:0000256" key="14">
    <source>
        <dbReference type="PROSITE-ProRule" id="PRU00169"/>
    </source>
</evidence>
<evidence type="ECO:0000256" key="5">
    <source>
        <dbReference type="ARBA" id="ARBA00022519"/>
    </source>
</evidence>
<keyword evidence="9" id="KW-0418">Kinase</keyword>
<dbReference type="SUPFAM" id="SSF55874">
    <property type="entry name" value="ATPase domain of HSP90 chaperone/DNA topoisomerase II/histidine kinase"/>
    <property type="match status" value="1"/>
</dbReference>
<dbReference type="PROSITE" id="PS50109">
    <property type="entry name" value="HIS_KIN"/>
    <property type="match status" value="1"/>
</dbReference>
<reference evidence="19" key="1">
    <citation type="submission" date="2022-11" db="EMBL/GenBank/DDBJ databases">
        <title>High-quality draft genome sequence of Galbibacter sp. strain CMA-7.</title>
        <authorList>
            <person name="Wei L."/>
            <person name="Dong C."/>
            <person name="Shao Z."/>
        </authorList>
    </citation>
    <scope>NUCLEOTIDE SEQUENCE</scope>
    <source>
        <strain evidence="19">CMA-7</strain>
    </source>
</reference>
<keyword evidence="10 19" id="KW-0547">Nucleotide-binding</keyword>
<dbReference type="Gene3D" id="1.10.287.130">
    <property type="match status" value="1"/>
</dbReference>
<keyword evidence="12 15" id="KW-0472">Membrane</keyword>
<dbReference type="PROSITE" id="PS50894">
    <property type="entry name" value="HPT"/>
    <property type="match status" value="1"/>
</dbReference>
<keyword evidence="6 14" id="KW-0597">Phosphoprotein</keyword>
<comment type="caution">
    <text evidence="19">The sequence shown here is derived from an EMBL/GenBank/DDBJ whole genome shotgun (WGS) entry which is preliminary data.</text>
</comment>
<gene>
    <name evidence="19" type="ORF">OSR52_11720</name>
</gene>
<evidence type="ECO:0000256" key="2">
    <source>
        <dbReference type="ARBA" id="ARBA00004429"/>
    </source>
</evidence>
<evidence type="ECO:0000313" key="20">
    <source>
        <dbReference type="Proteomes" id="UP001153642"/>
    </source>
</evidence>
<dbReference type="InterPro" id="IPR036641">
    <property type="entry name" value="HPT_dom_sf"/>
</dbReference>
<evidence type="ECO:0000259" key="17">
    <source>
        <dbReference type="PROSITE" id="PS50110"/>
    </source>
</evidence>
<evidence type="ECO:0000256" key="4">
    <source>
        <dbReference type="ARBA" id="ARBA00022475"/>
    </source>
</evidence>
<evidence type="ECO:0000259" key="18">
    <source>
        <dbReference type="PROSITE" id="PS50894"/>
    </source>
</evidence>
<dbReference type="SMART" id="SM00387">
    <property type="entry name" value="HATPase_c"/>
    <property type="match status" value="1"/>
</dbReference>
<dbReference type="InterPro" id="IPR005467">
    <property type="entry name" value="His_kinase_dom"/>
</dbReference>
<dbReference type="InterPro" id="IPR001789">
    <property type="entry name" value="Sig_transdc_resp-reg_receiver"/>
</dbReference>
<dbReference type="InterPro" id="IPR011006">
    <property type="entry name" value="CheY-like_superfamily"/>
</dbReference>
<feature type="transmembrane region" description="Helical" evidence="15">
    <location>
        <begin position="12"/>
        <end position="31"/>
    </location>
</feature>
<dbReference type="CDD" id="cd16922">
    <property type="entry name" value="HATPase_EvgS-ArcB-TorS-like"/>
    <property type="match status" value="1"/>
</dbReference>
<protein>
    <recommendedName>
        <fullName evidence="3">histidine kinase</fullName>
        <ecNumber evidence="3">2.7.13.3</ecNumber>
    </recommendedName>
</protein>
<keyword evidence="11 15" id="KW-1133">Transmembrane helix</keyword>
<evidence type="ECO:0000256" key="12">
    <source>
        <dbReference type="ARBA" id="ARBA00023136"/>
    </source>
</evidence>
<dbReference type="InterPro" id="IPR036097">
    <property type="entry name" value="HisK_dim/P_sf"/>
</dbReference>
<dbReference type="CDD" id="cd00082">
    <property type="entry name" value="HisKA"/>
    <property type="match status" value="1"/>
</dbReference>
<evidence type="ECO:0000256" key="1">
    <source>
        <dbReference type="ARBA" id="ARBA00000085"/>
    </source>
</evidence>
<dbReference type="PRINTS" id="PR00344">
    <property type="entry name" value="BCTRLSENSOR"/>
</dbReference>
<evidence type="ECO:0000256" key="11">
    <source>
        <dbReference type="ARBA" id="ARBA00022989"/>
    </source>
</evidence>
<keyword evidence="10 19" id="KW-0067">ATP-binding</keyword>
<dbReference type="InterPro" id="IPR003661">
    <property type="entry name" value="HisK_dim/P_dom"/>
</dbReference>
<dbReference type="EMBL" id="JAPMUA010000004">
    <property type="protein sequence ID" value="MDG3586535.1"/>
    <property type="molecule type" value="Genomic_DNA"/>
</dbReference>
<dbReference type="InterPro" id="IPR036890">
    <property type="entry name" value="HATPase_C_sf"/>
</dbReference>
<evidence type="ECO:0000256" key="3">
    <source>
        <dbReference type="ARBA" id="ARBA00012438"/>
    </source>
</evidence>
<name>A0ABT6FTF5_9FLAO</name>
<sequence>MKKTKSRIPLKVFLSYLALASLVVIVGGMVYKEISSFAQAQRDETVEKNKILRIGKLLTLMYESESFARSAIQSNTQEPYISFLRKNDSISIQIDSLKQLIDEAYQSKLLDSVNHLLAQKVKNINELRELRINDTSEKSIETTIEKLTNIEEKLGRLSLKDFVENPDSLDPATREMLMERVAIYNRYIPRDSSNSVDEKTLDSIVTASREMLQDIKEKASTQKLSLAVKERQLLRNDLTTSQQLRQILTAFEDDFINDARLLNMEREKVLQRSIRVITVAAIIGAVLVIVFSIIILRDSWRSQQYKKQIEDSNEHNKLLLKSREQLISMVSHDLRTPLSTILGYTQLLKDAKLNEKESHYTDRIKNASSYVTQLVDDLLDFTKLEAGKIHLERVSFNLNNLINETAESVQSLYRSKEIKLIIDADPEINKLLLGDPFRVKQILSNLIGNAYKFTSEGSITVKTRLKTNSENKQFITLSVIDTGIGIKKEKQKIIFEEFTQAESDTEKKYGGSGLGLTISRKLADLLDGHLYLESKEGKGSTFSFVFPAEFSHQEATETTHPKHEKAILKDKHYTAIVIDDDETLLQLNKEVLEEHNIQVYPFNNGKDALENIQNITYDFIITDIQLPTFNGFYFAETLRSDVKYHYKDQPIIAVTGRKDLDKESYIDAGFAEFLYKPYEPHKLMQKINKVLNNTDEPSGENEPEAEKKTINEAALYNLESLQSFLNDKESLTHVLDVFKENSKKDIKSLKVAIQQKEYDEVRKLGHKMQTMFKQISAHTVVPILNFLEHFPEDQQDQVEKNFKALKKNIKITFKAIDNDINR</sequence>
<dbReference type="SUPFAM" id="SSF47384">
    <property type="entry name" value="Homodimeric domain of signal transducing histidine kinase"/>
    <property type="match status" value="1"/>
</dbReference>
<dbReference type="Pfam" id="PF00072">
    <property type="entry name" value="Response_reg"/>
    <property type="match status" value="1"/>
</dbReference>
<keyword evidence="5" id="KW-0997">Cell inner membrane</keyword>
<accession>A0ABT6FTF5</accession>
<feature type="domain" description="Response regulatory" evidence="17">
    <location>
        <begin position="574"/>
        <end position="691"/>
    </location>
</feature>
<dbReference type="Pfam" id="PF00512">
    <property type="entry name" value="HisKA"/>
    <property type="match status" value="1"/>
</dbReference>
<dbReference type="PROSITE" id="PS50110">
    <property type="entry name" value="RESPONSE_REGULATORY"/>
    <property type="match status" value="1"/>
</dbReference>
<proteinExistence type="predicted"/>
<dbReference type="SUPFAM" id="SSF52172">
    <property type="entry name" value="CheY-like"/>
    <property type="match status" value="1"/>
</dbReference>
<keyword evidence="8 15" id="KW-0812">Transmembrane</keyword>